<dbReference type="Gene3D" id="3.10.50.10">
    <property type="match status" value="1"/>
</dbReference>
<dbReference type="InterPro" id="IPR001223">
    <property type="entry name" value="Glyco_hydro18_cat"/>
</dbReference>
<evidence type="ECO:0000256" key="8">
    <source>
        <dbReference type="ARBA" id="ARBA00023295"/>
    </source>
</evidence>
<dbReference type="SUPFAM" id="SSF51445">
    <property type="entry name" value="(Trans)glycosidases"/>
    <property type="match status" value="1"/>
</dbReference>
<dbReference type="InterPro" id="IPR053214">
    <property type="entry name" value="LysM12-like"/>
</dbReference>
<evidence type="ECO:0000313" key="14">
    <source>
        <dbReference type="EMBL" id="PKY08969.1"/>
    </source>
</evidence>
<sequence>MTRGILSQILVAFLFLSSVLAEVDSVDSADSVDYFDDIRGVSLAPLRTLLQNDEYVCSKKKPCKNGACCGKSGNCGFGKTYCGTTGKSPNDACWSNCDAHAECGKDAKKKGTKCPLNVCCSEYGFCGTTEEFCGKGCQSNCKQPGSGASDGNVQERIIGYYEAWKHDKSCTGMKIHQIPVESLTHVNYAFAYISPDDYEIGPMPDVPEKTLKEFTSLKERNPKVVLGVSLGGWTFNDNHTDTQGVFADLSSTAQKRSKFIKNLLSFMRHYGFNSVDIDWEYPGAPDRQPPKWDGKNDGKNYVKLMKDIRKAFKDEGLDFELSFTAPTSYWYLRWFEIYEMVEASHYINLMSYDLHGIWDANSTIGKHVLGHTNLTEIDLALDLLWRNKVPAKKVNMGLAFYSRTFELKDKKCDIPGCIYKGGGKKGACTDSTGILAYSEIVDIIAQDDLTPVYDKEFAIKYIVWNNQWISYDDQQTFQQKIKFANKKGLGGLLLWAIDQDDRNRDALRGVLYPQDLVMSDSLKDDTSYWESKHPGNCVTTECGKKCGTGYIEMTDFDCPDGDGVSRICCPISAAPDPETCNWRGGPPLCNGQCHGGEVALASAVDGGNGHCSDGRQFYCCPIPEVAAGGGINCGWADQCSDDQEIMTFAGTFLTTIADTLDFAGLVGQALGDILDDIDMDNRRSYCCSKKEIKNWKDCYWAGGPGRGIHSCDDNHCETGIDVELTLSPYGEGEDCFPTARQRAFCCTPESGETPFLPVPLEYLFPNPPLADSDDPDFNLQIDDTWGTGDTKVDDEDEPDDAAFGFVVITAPDEVHVSLDKRDGSPWELMGCPDSDSEEAHTVRMICADPTSGRCDHIHRGDGVPGTILQMPPRCGPGRYAVAKSFDVSEDQSLPGHLANVKRDLGGASVYDLTFDYDFQRVPRAFGESQMRIDFSNQPGYWDSVVDRPAEGKDERHMNKKKRSETGYHKNRKRWIEDEWRDAYHHGGMDRDQLHKRWFGEGVLNWLANLIVVGKAEVTEELNHKVNEKVELVLIDQQFGPCPVGPAQAQANIRSTITAELDVETSFGLTIITTLHDGLNLSNSYLYFKNKGEVKARFELDAVASLTYSTGDIKLLGLDDFPGATFRVPGVVTVGPNLAVYASADASLVVSGHLEAAVTLASWEVQQTYPQTKEHPAETLDKPDRDGTQTIGDPTFDFSVQAHGEIALHLKPTVTFGIVFDKRWKVDRCSADLVLDGYIVAHADAGYSRKGDNSCPFHYGIDAGSTIYAQLAAPDIFGWGGEHRVTLSESPRKQITPDTCPKEEDEDEKKKKNKNSTPKRATVDALDLAGEYLSPAVWGNEALKMLSPMHGKRDTLTLGPLVTIPDSFLNCPSDANKSNGSACALCSLFGESDDSKSEKKTALLTRREEGDSCPYYPPGDNARCSKSDFTSRDPQEDKTMTLSWLGSDKYVYSKYPRCNAKNNGPTNVAKWYLPEFMTANQNIAVSDPTRCSAKTIKQSTTQVGSNWLVNGLAGLPASDFRTEHIFEVHLVKHFLEWVCAGSQELSYAGLANLPFPKGWSRPNHQWCEDLFGDPESGGLAWKQNGKGSDINWIQQTANVLGNNDKDDLLVMYHDKPNGVKKVITEGHKPGYGTANEKGTADAIMMSATVFDYLRTLESKWTKPSKDIEKICDDFDKQYESRKPFQTTGKELKKPAKPPGVTSWGLRTLWCYWIDNHLSKVEQVQSAWLTASRSKMDGFQTQPATDFITQVIDSATGAAYSSKFKFPQPNAGKALPGQPGGAANDNRKSQM</sequence>
<dbReference type="SUPFAM" id="SSF54556">
    <property type="entry name" value="Chitinase insertion domain"/>
    <property type="match status" value="1"/>
</dbReference>
<gene>
    <name evidence="14" type="ORF">P168DRAFT_315011</name>
</gene>
<feature type="chain" id="PRO_5014179385" description="chitinase" evidence="11">
    <location>
        <begin position="22"/>
        <end position="1789"/>
    </location>
</feature>
<dbReference type="InterPro" id="IPR036861">
    <property type="entry name" value="Endochitinase-like_sf"/>
</dbReference>
<dbReference type="InterPro" id="IPR029070">
    <property type="entry name" value="Chitinase_insertion_sf"/>
</dbReference>
<protein>
    <recommendedName>
        <fullName evidence="2">chitinase</fullName>
        <ecNumber evidence="2">3.2.1.14</ecNumber>
    </recommendedName>
</protein>
<dbReference type="SMART" id="SM00636">
    <property type="entry name" value="Glyco_18"/>
    <property type="match status" value="1"/>
</dbReference>
<evidence type="ECO:0000256" key="10">
    <source>
        <dbReference type="SAM" id="MobiDB-lite"/>
    </source>
</evidence>
<keyword evidence="5" id="KW-0378">Hydrolase</keyword>
<dbReference type="EC" id="3.2.1.14" evidence="2"/>
<dbReference type="GeneID" id="36547379"/>
<keyword evidence="7" id="KW-0325">Glycoprotein</keyword>
<dbReference type="PANTHER" id="PTHR47700:SF2">
    <property type="entry name" value="CHITINASE"/>
    <property type="match status" value="1"/>
</dbReference>
<dbReference type="GO" id="GO:0005975">
    <property type="term" value="P:carbohydrate metabolic process"/>
    <property type="evidence" value="ECO:0007669"/>
    <property type="project" value="InterPro"/>
</dbReference>
<dbReference type="InterPro" id="IPR018371">
    <property type="entry name" value="Chitin-binding_1_CS"/>
</dbReference>
<keyword evidence="8" id="KW-0326">Glycosidase</keyword>
<feature type="domain" description="GH18" evidence="13">
    <location>
        <begin position="155"/>
        <end position="514"/>
    </location>
</feature>
<reference evidence="14" key="1">
    <citation type="submission" date="2016-12" db="EMBL/GenBank/DDBJ databases">
        <title>The genomes of Aspergillus section Nigri reveals drivers in fungal speciation.</title>
        <authorList>
            <consortium name="DOE Joint Genome Institute"/>
            <person name="Vesth T.C."/>
            <person name="Nybo J."/>
            <person name="Theobald S."/>
            <person name="Brandl J."/>
            <person name="Frisvad J.C."/>
            <person name="Nielsen K.F."/>
            <person name="Lyhne E.K."/>
            <person name="Kogle M.E."/>
            <person name="Kuo A."/>
            <person name="Riley R."/>
            <person name="Clum A."/>
            <person name="Nolan M."/>
            <person name="Lipzen A."/>
            <person name="Salamov A."/>
            <person name="Henrissat B."/>
            <person name="Wiebenga A."/>
            <person name="De vries R.P."/>
            <person name="Grigoriev I.V."/>
            <person name="Mortensen U.H."/>
            <person name="Andersen M.R."/>
            <person name="Baker S.E."/>
        </authorList>
    </citation>
    <scope>NUCLEOTIDE SEQUENCE</scope>
    <source>
        <strain evidence="14">IBT 28561</strain>
    </source>
</reference>
<evidence type="ECO:0000256" key="7">
    <source>
        <dbReference type="ARBA" id="ARBA00023180"/>
    </source>
</evidence>
<feature type="signal peptide" evidence="11">
    <location>
        <begin position="1"/>
        <end position="21"/>
    </location>
</feature>
<evidence type="ECO:0000256" key="9">
    <source>
        <dbReference type="PROSITE-ProRule" id="PRU00261"/>
    </source>
</evidence>
<dbReference type="PROSITE" id="PS00026">
    <property type="entry name" value="CHIT_BIND_I_1"/>
    <property type="match status" value="1"/>
</dbReference>
<comment type="similarity">
    <text evidence="1">Belongs to the glycosyl hydrolase 18 family. Chitinase class V subfamily.</text>
</comment>
<keyword evidence="6" id="KW-0843">Virulence</keyword>
<feature type="region of interest" description="Disordered" evidence="10">
    <location>
        <begin position="1765"/>
        <end position="1789"/>
    </location>
</feature>
<evidence type="ECO:0000256" key="4">
    <source>
        <dbReference type="ARBA" id="ARBA00022729"/>
    </source>
</evidence>
<dbReference type="PANTHER" id="PTHR47700">
    <property type="entry name" value="V CHITINASE, PUTATIVE (AFU_ORTHOLOGUE AFUA_6G13720)-RELATED"/>
    <property type="match status" value="1"/>
</dbReference>
<keyword evidence="9" id="KW-1015">Disulfide bond</keyword>
<evidence type="ECO:0000256" key="5">
    <source>
        <dbReference type="ARBA" id="ARBA00022801"/>
    </source>
</evidence>
<comment type="caution">
    <text evidence="14">The sequence shown here is derived from an EMBL/GenBank/DDBJ whole genome shotgun (WGS) entry which is preliminary data.</text>
</comment>
<dbReference type="OrthoDB" id="73875at2759"/>
<evidence type="ECO:0000256" key="11">
    <source>
        <dbReference type="SAM" id="SignalP"/>
    </source>
</evidence>
<dbReference type="RefSeq" id="XP_024697563.1">
    <property type="nucleotide sequence ID" value="XM_024839855.1"/>
</dbReference>
<accession>A0A2I1DGH1</accession>
<evidence type="ECO:0000259" key="13">
    <source>
        <dbReference type="PROSITE" id="PS51910"/>
    </source>
</evidence>
<organism evidence="14 15">
    <name type="scientific">Aspergillus campestris (strain IBT 28561)</name>
    <dbReference type="NCBI Taxonomy" id="1392248"/>
    <lineage>
        <taxon>Eukaryota</taxon>
        <taxon>Fungi</taxon>
        <taxon>Dikarya</taxon>
        <taxon>Ascomycota</taxon>
        <taxon>Pezizomycotina</taxon>
        <taxon>Eurotiomycetes</taxon>
        <taxon>Eurotiomycetidae</taxon>
        <taxon>Eurotiales</taxon>
        <taxon>Aspergillaceae</taxon>
        <taxon>Aspergillus</taxon>
        <taxon>Aspergillus subgen. Circumdati</taxon>
    </lineage>
</organism>
<dbReference type="EMBL" id="MSFM01000001">
    <property type="protein sequence ID" value="PKY08969.1"/>
    <property type="molecule type" value="Genomic_DNA"/>
</dbReference>
<dbReference type="VEuPathDB" id="FungiDB:P168DRAFT_315011"/>
<dbReference type="InterPro" id="IPR001002">
    <property type="entry name" value="Chitin-bd_1"/>
</dbReference>
<dbReference type="Gene3D" id="3.20.20.80">
    <property type="entry name" value="Glycosidases"/>
    <property type="match status" value="1"/>
</dbReference>
<dbReference type="SUPFAM" id="SSF57016">
    <property type="entry name" value="Plant lectins/antimicrobial peptides"/>
    <property type="match status" value="1"/>
</dbReference>
<dbReference type="PROSITE" id="PS50941">
    <property type="entry name" value="CHIT_BIND_I_2"/>
    <property type="match status" value="1"/>
</dbReference>
<evidence type="ECO:0000256" key="6">
    <source>
        <dbReference type="ARBA" id="ARBA00023026"/>
    </source>
</evidence>
<feature type="compositionally biased region" description="Basic and acidic residues" evidence="10">
    <location>
        <begin position="944"/>
        <end position="956"/>
    </location>
</feature>
<dbReference type="GO" id="GO:0008061">
    <property type="term" value="F:chitin binding"/>
    <property type="evidence" value="ECO:0007669"/>
    <property type="project" value="UniProtKB-UniRule"/>
</dbReference>
<evidence type="ECO:0000256" key="2">
    <source>
        <dbReference type="ARBA" id="ARBA00012729"/>
    </source>
</evidence>
<feature type="disulfide bond" evidence="9">
    <location>
        <begin position="137"/>
        <end position="141"/>
    </location>
</feature>
<feature type="disulfide bond" evidence="9">
    <location>
        <begin position="114"/>
        <end position="126"/>
    </location>
</feature>
<evidence type="ECO:0000256" key="3">
    <source>
        <dbReference type="ARBA" id="ARBA00022669"/>
    </source>
</evidence>
<dbReference type="CDD" id="cd00035">
    <property type="entry name" value="ChtBD1"/>
    <property type="match status" value="1"/>
</dbReference>
<feature type="domain" description="Chitin-binding type-1" evidence="12">
    <location>
        <begin position="100"/>
        <end position="143"/>
    </location>
</feature>
<comment type="caution">
    <text evidence="9">Lacks conserved residue(s) required for the propagation of feature annotation.</text>
</comment>
<feature type="region of interest" description="Disordered" evidence="10">
    <location>
        <begin position="1286"/>
        <end position="1320"/>
    </location>
</feature>
<dbReference type="Pfam" id="PF00704">
    <property type="entry name" value="Glyco_hydro_18"/>
    <property type="match status" value="1"/>
</dbReference>
<evidence type="ECO:0000313" key="15">
    <source>
        <dbReference type="Proteomes" id="UP000234254"/>
    </source>
</evidence>
<dbReference type="InterPro" id="IPR017853">
    <property type="entry name" value="GH"/>
</dbReference>
<dbReference type="InterPro" id="IPR011583">
    <property type="entry name" value="Chitinase_II/V-like_cat"/>
</dbReference>
<dbReference type="PROSITE" id="PS51910">
    <property type="entry name" value="GH18_2"/>
    <property type="match status" value="1"/>
</dbReference>
<dbReference type="Proteomes" id="UP000234254">
    <property type="component" value="Unassembled WGS sequence"/>
</dbReference>
<dbReference type="Pfam" id="PF00187">
    <property type="entry name" value="Chitin_bind_1"/>
    <property type="match status" value="1"/>
</dbReference>
<dbReference type="Gene3D" id="3.30.60.10">
    <property type="entry name" value="Endochitinase-like"/>
    <property type="match status" value="1"/>
</dbReference>
<dbReference type="GO" id="GO:0008843">
    <property type="term" value="F:endochitinase activity"/>
    <property type="evidence" value="ECO:0007669"/>
    <property type="project" value="UniProtKB-EC"/>
</dbReference>
<evidence type="ECO:0000256" key="1">
    <source>
        <dbReference type="ARBA" id="ARBA00008682"/>
    </source>
</evidence>
<keyword evidence="15" id="KW-1185">Reference proteome</keyword>
<evidence type="ECO:0000259" key="12">
    <source>
        <dbReference type="PROSITE" id="PS50941"/>
    </source>
</evidence>
<dbReference type="SMART" id="SM00270">
    <property type="entry name" value="ChtBD1"/>
    <property type="match status" value="2"/>
</dbReference>
<keyword evidence="3 9" id="KW-0147">Chitin-binding</keyword>
<name>A0A2I1DGH1_ASPC2</name>
<proteinExistence type="inferred from homology"/>
<keyword evidence="4 11" id="KW-0732">Signal</keyword>
<feature type="region of interest" description="Disordered" evidence="10">
    <location>
        <begin position="943"/>
        <end position="966"/>
    </location>
</feature>
<dbReference type="FunFam" id="3.10.50.10:FF:000003">
    <property type="entry name" value="Class V chitinase CHIT5b"/>
    <property type="match status" value="1"/>
</dbReference>
<feature type="disulfide bond" evidence="9">
    <location>
        <begin position="119"/>
        <end position="133"/>
    </location>
</feature>